<dbReference type="SMART" id="SM00422">
    <property type="entry name" value="HTH_MERR"/>
    <property type="match status" value="1"/>
</dbReference>
<dbReference type="PANTHER" id="PTHR30204">
    <property type="entry name" value="REDOX-CYCLING DRUG-SENSING TRANSCRIPTIONAL ACTIVATOR SOXR"/>
    <property type="match status" value="1"/>
</dbReference>
<dbReference type="GO" id="GO:0008408">
    <property type="term" value="F:3'-5' exonuclease activity"/>
    <property type="evidence" value="ECO:0007669"/>
    <property type="project" value="InterPro"/>
</dbReference>
<dbReference type="GO" id="GO:0009360">
    <property type="term" value="C:DNA polymerase III complex"/>
    <property type="evidence" value="ECO:0007669"/>
    <property type="project" value="InterPro"/>
</dbReference>
<name>A0A846XK93_9NOCA</name>
<dbReference type="Gene3D" id="3.10.150.10">
    <property type="entry name" value="DNA Polymerase III, subunit A, domain 2"/>
    <property type="match status" value="2"/>
</dbReference>
<dbReference type="PROSITE" id="PS50937">
    <property type="entry name" value="HTH_MERR_2"/>
    <property type="match status" value="1"/>
</dbReference>
<proteinExistence type="predicted"/>
<dbReference type="Pfam" id="PF02767">
    <property type="entry name" value="DNA_pol3_beta_2"/>
    <property type="match status" value="1"/>
</dbReference>
<dbReference type="GO" id="GO:0003700">
    <property type="term" value="F:DNA-binding transcription factor activity"/>
    <property type="evidence" value="ECO:0007669"/>
    <property type="project" value="InterPro"/>
</dbReference>
<keyword evidence="1" id="KW-0238">DNA-binding</keyword>
<dbReference type="CDD" id="cd00140">
    <property type="entry name" value="beta_clamp"/>
    <property type="match status" value="1"/>
</dbReference>
<accession>A0A846XK93</accession>
<dbReference type="Gene3D" id="1.10.1660.10">
    <property type="match status" value="1"/>
</dbReference>
<dbReference type="PROSITE" id="PS00552">
    <property type="entry name" value="HTH_MERR_1"/>
    <property type="match status" value="1"/>
</dbReference>
<evidence type="ECO:0000313" key="3">
    <source>
        <dbReference type="EMBL" id="NKY34214.1"/>
    </source>
</evidence>
<reference evidence="3 4" key="1">
    <citation type="submission" date="2020-04" db="EMBL/GenBank/DDBJ databases">
        <title>MicrobeNet Type strains.</title>
        <authorList>
            <person name="Nicholson A.C."/>
        </authorList>
    </citation>
    <scope>NUCLEOTIDE SEQUENCE [LARGE SCALE GENOMIC DNA]</scope>
    <source>
        <strain evidence="3 4">DSM 45078</strain>
    </source>
</reference>
<gene>
    <name evidence="3" type="ORF">HGA13_14155</name>
</gene>
<feature type="domain" description="HTH merR-type" evidence="2">
    <location>
        <begin position="6"/>
        <end position="76"/>
    </location>
</feature>
<dbReference type="Proteomes" id="UP000565715">
    <property type="component" value="Unassembled WGS sequence"/>
</dbReference>
<dbReference type="InterPro" id="IPR046938">
    <property type="entry name" value="DNA_clamp_sf"/>
</dbReference>
<comment type="caution">
    <text evidence="3">The sequence shown here is derived from an EMBL/GenBank/DDBJ whole genome shotgun (WGS) entry which is preliminary data.</text>
</comment>
<dbReference type="InterPro" id="IPR000551">
    <property type="entry name" value="MerR-type_HTH_dom"/>
</dbReference>
<evidence type="ECO:0000259" key="2">
    <source>
        <dbReference type="PROSITE" id="PS50937"/>
    </source>
</evidence>
<dbReference type="InterPro" id="IPR047057">
    <property type="entry name" value="MerR_fam"/>
</dbReference>
<dbReference type="CDD" id="cd01107">
    <property type="entry name" value="HTH_BmrR"/>
    <property type="match status" value="1"/>
</dbReference>
<sequence length="362" mass="38488">MPESDLITIGAFARSCGITASALRFYDDSGLLAPAGVDESTGYRYYAPEQVARAVTIRRLRDIDMPLDGIGRVLAADAYDAVRLIDEHMARLVERTQQARRTAEVVKAALGESSGWPVATVRGPVLAAAVEQILAATGTDPDLPVLTGVRFETTAESLTLTATDRYRLSTRTVVPEQAGSADWAATVDGGDLSTVLQEIRRAHLVDLEAGEHSVRFRSADGGVRTCRTLPEPFPDHRALLASLPAAQTHVVVSKHELTIALERQRARYLRITVSPGSLAVSDPAAESVTELSAQVTGPPGDLVFGFTILHPAVATAIGPDVRLDIGGPRDPMVVRSADNGDLTTLAMPADPTVVDAENGSRN</sequence>
<dbReference type="InterPro" id="IPR009061">
    <property type="entry name" value="DNA-bd_dom_put_sf"/>
</dbReference>
<evidence type="ECO:0000313" key="4">
    <source>
        <dbReference type="Proteomes" id="UP000565715"/>
    </source>
</evidence>
<dbReference type="RefSeq" id="WP_068043210.1">
    <property type="nucleotide sequence ID" value="NZ_JAAXOO010000003.1"/>
</dbReference>
<dbReference type="SUPFAM" id="SSF46955">
    <property type="entry name" value="Putative DNA-binding domain"/>
    <property type="match status" value="1"/>
</dbReference>
<organism evidence="3 4">
    <name type="scientific">Nocardia speluncae</name>
    <dbReference type="NCBI Taxonomy" id="419477"/>
    <lineage>
        <taxon>Bacteria</taxon>
        <taxon>Bacillati</taxon>
        <taxon>Actinomycetota</taxon>
        <taxon>Actinomycetes</taxon>
        <taxon>Mycobacteriales</taxon>
        <taxon>Nocardiaceae</taxon>
        <taxon>Nocardia</taxon>
    </lineage>
</organism>
<dbReference type="AlphaFoldDB" id="A0A846XK93"/>
<dbReference type="InterPro" id="IPR001001">
    <property type="entry name" value="DNA_polIII_beta"/>
</dbReference>
<keyword evidence="4" id="KW-1185">Reference proteome</keyword>
<dbReference type="EMBL" id="JAAXOO010000003">
    <property type="protein sequence ID" value="NKY34214.1"/>
    <property type="molecule type" value="Genomic_DNA"/>
</dbReference>
<protein>
    <submittedName>
        <fullName evidence="3">MerR family transcriptional regulator</fullName>
    </submittedName>
</protein>
<evidence type="ECO:0000256" key="1">
    <source>
        <dbReference type="ARBA" id="ARBA00023125"/>
    </source>
</evidence>
<dbReference type="Pfam" id="PF13411">
    <property type="entry name" value="MerR_1"/>
    <property type="match status" value="1"/>
</dbReference>
<dbReference type="GO" id="GO:0003677">
    <property type="term" value="F:DNA binding"/>
    <property type="evidence" value="ECO:0007669"/>
    <property type="project" value="UniProtKB-KW"/>
</dbReference>
<dbReference type="PANTHER" id="PTHR30204:SF97">
    <property type="entry name" value="MERR FAMILY REGULATORY PROTEIN"/>
    <property type="match status" value="1"/>
</dbReference>
<dbReference type="SUPFAM" id="SSF55979">
    <property type="entry name" value="DNA clamp"/>
    <property type="match status" value="2"/>
</dbReference>
<dbReference type="SMART" id="SM00480">
    <property type="entry name" value="POL3Bc"/>
    <property type="match status" value="1"/>
</dbReference>
<dbReference type="GO" id="GO:0003887">
    <property type="term" value="F:DNA-directed DNA polymerase activity"/>
    <property type="evidence" value="ECO:0007669"/>
    <property type="project" value="InterPro"/>
</dbReference>
<dbReference type="GO" id="GO:0006260">
    <property type="term" value="P:DNA replication"/>
    <property type="evidence" value="ECO:0007669"/>
    <property type="project" value="InterPro"/>
</dbReference>
<dbReference type="InterPro" id="IPR022637">
    <property type="entry name" value="DNA_polIII_beta_cen"/>
</dbReference>